<evidence type="ECO:0000256" key="3">
    <source>
        <dbReference type="PROSITE-ProRule" id="PRU00023"/>
    </source>
</evidence>
<dbReference type="VEuPathDB" id="TrichDB:TRFO_07104"/>
<dbReference type="Proteomes" id="UP000179807">
    <property type="component" value="Unassembled WGS sequence"/>
</dbReference>
<proteinExistence type="predicted"/>
<organism evidence="4 5">
    <name type="scientific">Tritrichomonas foetus</name>
    <dbReference type="NCBI Taxonomy" id="1144522"/>
    <lineage>
        <taxon>Eukaryota</taxon>
        <taxon>Metamonada</taxon>
        <taxon>Parabasalia</taxon>
        <taxon>Tritrichomonadida</taxon>
        <taxon>Tritrichomonadidae</taxon>
        <taxon>Tritrichomonas</taxon>
    </lineage>
</organism>
<keyword evidence="1" id="KW-0677">Repeat</keyword>
<dbReference type="InterPro" id="IPR036770">
    <property type="entry name" value="Ankyrin_rpt-contain_sf"/>
</dbReference>
<comment type="caution">
    <text evidence="4">The sequence shown here is derived from an EMBL/GenBank/DDBJ whole genome shotgun (WGS) entry which is preliminary data.</text>
</comment>
<dbReference type="OrthoDB" id="20872at2759"/>
<feature type="repeat" description="ANK" evidence="3">
    <location>
        <begin position="415"/>
        <end position="448"/>
    </location>
</feature>
<dbReference type="PANTHER" id="PTHR24188:SF29">
    <property type="entry name" value="GH09064P"/>
    <property type="match status" value="1"/>
</dbReference>
<protein>
    <submittedName>
        <fullName evidence="4">Uncharacterized protein</fullName>
    </submittedName>
</protein>
<dbReference type="AlphaFoldDB" id="A0A1J4JT54"/>
<dbReference type="PANTHER" id="PTHR24188">
    <property type="entry name" value="ANKYRIN REPEAT PROTEIN"/>
    <property type="match status" value="1"/>
</dbReference>
<evidence type="ECO:0000256" key="1">
    <source>
        <dbReference type="ARBA" id="ARBA00022737"/>
    </source>
</evidence>
<reference evidence="4" key="1">
    <citation type="submission" date="2016-10" db="EMBL/GenBank/DDBJ databases">
        <authorList>
            <person name="Benchimol M."/>
            <person name="Almeida L.G."/>
            <person name="Vasconcelos A.T."/>
            <person name="Perreira-Neves A."/>
            <person name="Rosa I.A."/>
            <person name="Tasca T."/>
            <person name="Bogo M.R."/>
            <person name="de Souza W."/>
        </authorList>
    </citation>
    <scope>NUCLEOTIDE SEQUENCE [LARGE SCALE GENOMIC DNA]</scope>
    <source>
        <strain evidence="4">K</strain>
    </source>
</reference>
<dbReference type="SUPFAM" id="SSF48403">
    <property type="entry name" value="Ankyrin repeat"/>
    <property type="match status" value="1"/>
</dbReference>
<keyword evidence="5" id="KW-1185">Reference proteome</keyword>
<dbReference type="EMBL" id="MLAK01000871">
    <property type="protein sequence ID" value="OHT02303.1"/>
    <property type="molecule type" value="Genomic_DNA"/>
</dbReference>
<dbReference type="GeneID" id="94828201"/>
<dbReference type="SMART" id="SM00248">
    <property type="entry name" value="ANK"/>
    <property type="match status" value="6"/>
</dbReference>
<dbReference type="PROSITE" id="PS50088">
    <property type="entry name" value="ANK_REPEAT"/>
    <property type="match status" value="1"/>
</dbReference>
<keyword evidence="2 3" id="KW-0040">ANK repeat</keyword>
<name>A0A1J4JT54_9EUKA</name>
<evidence type="ECO:0000256" key="2">
    <source>
        <dbReference type="ARBA" id="ARBA00023043"/>
    </source>
</evidence>
<evidence type="ECO:0000313" key="5">
    <source>
        <dbReference type="Proteomes" id="UP000179807"/>
    </source>
</evidence>
<gene>
    <name evidence="4" type="ORF">TRFO_07104</name>
</gene>
<accession>A0A1J4JT54</accession>
<dbReference type="Gene3D" id="1.25.40.20">
    <property type="entry name" value="Ankyrin repeat-containing domain"/>
    <property type="match status" value="2"/>
</dbReference>
<dbReference type="Pfam" id="PF12796">
    <property type="entry name" value="Ank_2"/>
    <property type="match status" value="1"/>
</dbReference>
<dbReference type="InterPro" id="IPR002110">
    <property type="entry name" value="Ankyrin_rpt"/>
</dbReference>
<evidence type="ECO:0000313" key="4">
    <source>
        <dbReference type="EMBL" id="OHT02303.1"/>
    </source>
</evidence>
<dbReference type="Pfam" id="PF13637">
    <property type="entry name" value="Ank_4"/>
    <property type="match status" value="1"/>
</dbReference>
<dbReference type="RefSeq" id="XP_068355439.1">
    <property type="nucleotide sequence ID" value="XM_068493497.1"/>
</dbReference>
<sequence length="548" mass="62391">MFHSILKENFMNDFSDNFNQAALSELLFVCDLQEHLITLTEHQLQTAIEYFSNSIFADTVERVEQIIDNILVIVKTRPSSIHLYAKFLKGLFSLASDKNCFSKIPQLIGNPFPSTRLPATSKFAFINECVKLEVVSPKQLVDSIELYYKTYSHQFIPWKYAFAWFAPIIENENPFLYQLMYDKLLEQQKENSLSNELVDFLLKFPELKSNNWKLLKKATELLYYSLPNINDKNEIMKENNESSEYCDTIEAILKEDRAEDLKKFAKNEGFDVNQRIITTVYEKNSFLKYSPTLIQFAAFHGSVQCVAELVQMKADLSLKDTLNRTTAMFGVAGGNIDVMQIFEYTNCDFSATPQIAALFIKYDAFKRLMETERFKIDQIDPTFASVLHQSAASNNIHLMIVCLEKGIDVNIKDKRNWTPLHYAAGNGQLDAVFMLISHKHIELNAKTEDGSTPLILASKLGYIKVVKALISCQNILVNEIDDNKYTALHYAAASNYTSIVQSLVNVPGIDISIQDKNQNTAADLASCFGFFKCAQIIRDSDQSKCNIS</sequence>